<keyword evidence="4" id="KW-0456">Lyase</keyword>
<comment type="caution">
    <text evidence="7">The sequence shown here is derived from an EMBL/GenBank/DDBJ whole genome shotgun (WGS) entry which is preliminary data.</text>
</comment>
<keyword evidence="8" id="KW-1185">Reference proteome</keyword>
<dbReference type="EC" id="4.2.1.47" evidence="3"/>
<organism evidence="7 8">
    <name type="scientific">Olpidium bornovanus</name>
    <dbReference type="NCBI Taxonomy" id="278681"/>
    <lineage>
        <taxon>Eukaryota</taxon>
        <taxon>Fungi</taxon>
        <taxon>Fungi incertae sedis</taxon>
        <taxon>Olpidiomycota</taxon>
        <taxon>Olpidiomycotina</taxon>
        <taxon>Olpidiomycetes</taxon>
        <taxon>Olpidiales</taxon>
        <taxon>Olpidiaceae</taxon>
        <taxon>Olpidium</taxon>
    </lineage>
</organism>
<accession>A0A8H8A1W8</accession>
<dbReference type="SUPFAM" id="SSF51735">
    <property type="entry name" value="NAD(P)-binding Rossmann-fold domains"/>
    <property type="match status" value="1"/>
</dbReference>
<dbReference type="Pfam" id="PF16363">
    <property type="entry name" value="GDP_Man_Dehyd"/>
    <property type="match status" value="1"/>
</dbReference>
<dbReference type="AlphaFoldDB" id="A0A8H8A1W8"/>
<dbReference type="InterPro" id="IPR036291">
    <property type="entry name" value="NAD(P)-bd_dom_sf"/>
</dbReference>
<evidence type="ECO:0000313" key="8">
    <source>
        <dbReference type="Proteomes" id="UP000673691"/>
    </source>
</evidence>
<dbReference type="EMBL" id="JAEFCI010000318">
    <property type="protein sequence ID" value="KAG5463634.1"/>
    <property type="molecule type" value="Genomic_DNA"/>
</dbReference>
<evidence type="ECO:0000256" key="2">
    <source>
        <dbReference type="ARBA" id="ARBA00009263"/>
    </source>
</evidence>
<comment type="cofactor">
    <cofactor evidence="1">
        <name>NADP(+)</name>
        <dbReference type="ChEBI" id="CHEBI:58349"/>
    </cofactor>
</comment>
<dbReference type="GO" id="GO:0008446">
    <property type="term" value="F:GDP-mannose 4,6-dehydratase activity"/>
    <property type="evidence" value="ECO:0007669"/>
    <property type="project" value="UniProtKB-EC"/>
</dbReference>
<gene>
    <name evidence="7" type="ORF">BJ554DRAFT_5839</name>
</gene>
<feature type="chain" id="PRO_5034180187" description="GDP-mannose 4,6-dehydratase" evidence="5">
    <location>
        <begin position="20"/>
        <end position="240"/>
    </location>
</feature>
<protein>
    <recommendedName>
        <fullName evidence="3">GDP-mannose 4,6-dehydratase</fullName>
        <ecNumber evidence="3">4.2.1.47</ecNumber>
    </recommendedName>
</protein>
<evidence type="ECO:0000256" key="1">
    <source>
        <dbReference type="ARBA" id="ARBA00001937"/>
    </source>
</evidence>
<feature type="signal peptide" evidence="5">
    <location>
        <begin position="1"/>
        <end position="19"/>
    </location>
</feature>
<proteinExistence type="inferred from homology"/>
<sequence>MRLHSGFVASSLWPSLPLGVVDLSYVAIIVPQLVVATEEECDPEHDQLVMQSVITQSAGRLSFAWPSFSSESDRGRAKEDEKKMMAGTNCAGTAAKTIVDIDNMIGALKMTPQEYRARKVALITGAPKQGGMVGYTVHGIIRRSSSFNTGRIEHLYKDQHVGSEMVLHYGDLTDSANLVSIISRVLPTEVYNLGAQSHVKVSFDMAEYTVCKGHACFEILMRVVILLNKRDAARYGHKTG</sequence>
<dbReference type="FunFam" id="3.40.50.720:FF:000924">
    <property type="entry name" value="GDP-mannose 4,6 dehydratase"/>
    <property type="match status" value="1"/>
</dbReference>
<dbReference type="OrthoDB" id="10253554at2759"/>
<name>A0A8H8A1W8_9FUNG</name>
<evidence type="ECO:0000256" key="3">
    <source>
        <dbReference type="ARBA" id="ARBA00011989"/>
    </source>
</evidence>
<feature type="non-terminal residue" evidence="7">
    <location>
        <position position="240"/>
    </location>
</feature>
<dbReference type="InterPro" id="IPR006368">
    <property type="entry name" value="GDP_Man_deHydtase"/>
</dbReference>
<evidence type="ECO:0000256" key="5">
    <source>
        <dbReference type="SAM" id="SignalP"/>
    </source>
</evidence>
<dbReference type="PANTHER" id="PTHR43715">
    <property type="entry name" value="GDP-MANNOSE 4,6-DEHYDRATASE"/>
    <property type="match status" value="1"/>
</dbReference>
<keyword evidence="5" id="KW-0732">Signal</keyword>
<feature type="domain" description="NAD(P)-binding" evidence="6">
    <location>
        <begin position="134"/>
        <end position="212"/>
    </location>
</feature>
<reference evidence="7 8" key="1">
    <citation type="journal article" name="Sci. Rep.">
        <title>Genome-scale phylogenetic analyses confirm Olpidium as the closest living zoosporic fungus to the non-flagellated, terrestrial fungi.</title>
        <authorList>
            <person name="Chang Y."/>
            <person name="Rochon D."/>
            <person name="Sekimoto S."/>
            <person name="Wang Y."/>
            <person name="Chovatia M."/>
            <person name="Sandor L."/>
            <person name="Salamov A."/>
            <person name="Grigoriev I.V."/>
            <person name="Stajich J.E."/>
            <person name="Spatafora J.W."/>
        </authorList>
    </citation>
    <scope>NUCLEOTIDE SEQUENCE [LARGE SCALE GENOMIC DNA]</scope>
    <source>
        <strain evidence="7">S191</strain>
    </source>
</reference>
<dbReference type="PANTHER" id="PTHR43715:SF1">
    <property type="entry name" value="GDP-MANNOSE 4,6 DEHYDRATASE"/>
    <property type="match status" value="1"/>
</dbReference>
<dbReference type="InterPro" id="IPR016040">
    <property type="entry name" value="NAD(P)-bd_dom"/>
</dbReference>
<evidence type="ECO:0000313" key="7">
    <source>
        <dbReference type="EMBL" id="KAG5463634.1"/>
    </source>
</evidence>
<dbReference type="Proteomes" id="UP000673691">
    <property type="component" value="Unassembled WGS sequence"/>
</dbReference>
<evidence type="ECO:0000259" key="6">
    <source>
        <dbReference type="Pfam" id="PF16363"/>
    </source>
</evidence>
<comment type="similarity">
    <text evidence="2">Belongs to the NAD(P)-dependent epimerase/dehydratase family. GDP-mannose 4,6-dehydratase subfamily.</text>
</comment>
<dbReference type="Gene3D" id="3.40.50.720">
    <property type="entry name" value="NAD(P)-binding Rossmann-like Domain"/>
    <property type="match status" value="1"/>
</dbReference>
<evidence type="ECO:0000256" key="4">
    <source>
        <dbReference type="ARBA" id="ARBA00023239"/>
    </source>
</evidence>
<dbReference type="GO" id="GO:0042351">
    <property type="term" value="P:'de novo' GDP-L-fucose biosynthetic process"/>
    <property type="evidence" value="ECO:0007669"/>
    <property type="project" value="TreeGrafter"/>
</dbReference>